<feature type="chain" id="PRO_5038562901" evidence="1">
    <location>
        <begin position="18"/>
        <end position="283"/>
    </location>
</feature>
<dbReference type="OrthoDB" id="6042561at2759"/>
<protein>
    <submittedName>
        <fullName evidence="2">Uncharacterized protein</fullName>
    </submittedName>
</protein>
<proteinExistence type="predicted"/>
<evidence type="ECO:0000313" key="2">
    <source>
        <dbReference type="EMBL" id="KAH3787369.1"/>
    </source>
</evidence>
<feature type="signal peptide" evidence="1">
    <location>
        <begin position="1"/>
        <end position="17"/>
    </location>
</feature>
<accession>A0A9D4IWG0</accession>
<dbReference type="AlphaFoldDB" id="A0A9D4IWG0"/>
<name>A0A9D4IWG0_DREPO</name>
<reference evidence="2" key="2">
    <citation type="submission" date="2020-11" db="EMBL/GenBank/DDBJ databases">
        <authorList>
            <person name="McCartney M.A."/>
            <person name="Auch B."/>
            <person name="Kono T."/>
            <person name="Mallez S."/>
            <person name="Becker A."/>
            <person name="Gohl D.M."/>
            <person name="Silverstein K.A.T."/>
            <person name="Koren S."/>
            <person name="Bechman K.B."/>
            <person name="Herman A."/>
            <person name="Abrahante J.E."/>
            <person name="Garbe J."/>
        </authorList>
    </citation>
    <scope>NUCLEOTIDE SEQUENCE</scope>
    <source>
        <strain evidence="2">Duluth1</strain>
        <tissue evidence="2">Whole animal</tissue>
    </source>
</reference>
<evidence type="ECO:0000313" key="3">
    <source>
        <dbReference type="Proteomes" id="UP000828390"/>
    </source>
</evidence>
<dbReference type="Proteomes" id="UP000828390">
    <property type="component" value="Unassembled WGS sequence"/>
</dbReference>
<dbReference type="EMBL" id="JAIWYP010000008">
    <property type="protein sequence ID" value="KAH3787369.1"/>
    <property type="molecule type" value="Genomic_DNA"/>
</dbReference>
<keyword evidence="1" id="KW-0732">Signal</keyword>
<gene>
    <name evidence="2" type="ORF">DPMN_165493</name>
</gene>
<organism evidence="2 3">
    <name type="scientific">Dreissena polymorpha</name>
    <name type="common">Zebra mussel</name>
    <name type="synonym">Mytilus polymorpha</name>
    <dbReference type="NCBI Taxonomy" id="45954"/>
    <lineage>
        <taxon>Eukaryota</taxon>
        <taxon>Metazoa</taxon>
        <taxon>Spiralia</taxon>
        <taxon>Lophotrochozoa</taxon>
        <taxon>Mollusca</taxon>
        <taxon>Bivalvia</taxon>
        <taxon>Autobranchia</taxon>
        <taxon>Heteroconchia</taxon>
        <taxon>Euheterodonta</taxon>
        <taxon>Imparidentia</taxon>
        <taxon>Neoheterodontei</taxon>
        <taxon>Myida</taxon>
        <taxon>Dreissenoidea</taxon>
        <taxon>Dreissenidae</taxon>
        <taxon>Dreissena</taxon>
    </lineage>
</organism>
<evidence type="ECO:0000256" key="1">
    <source>
        <dbReference type="SAM" id="SignalP"/>
    </source>
</evidence>
<comment type="caution">
    <text evidence="2">The sequence shown here is derived from an EMBL/GenBank/DDBJ whole genome shotgun (WGS) entry which is preliminary data.</text>
</comment>
<reference evidence="2" key="1">
    <citation type="journal article" date="2019" name="bioRxiv">
        <title>The Genome of the Zebra Mussel, Dreissena polymorpha: A Resource for Invasive Species Research.</title>
        <authorList>
            <person name="McCartney M.A."/>
            <person name="Auch B."/>
            <person name="Kono T."/>
            <person name="Mallez S."/>
            <person name="Zhang Y."/>
            <person name="Obille A."/>
            <person name="Becker A."/>
            <person name="Abrahante J.E."/>
            <person name="Garbe J."/>
            <person name="Badalamenti J.P."/>
            <person name="Herman A."/>
            <person name="Mangelson H."/>
            <person name="Liachko I."/>
            <person name="Sullivan S."/>
            <person name="Sone E.D."/>
            <person name="Koren S."/>
            <person name="Silverstein K.A.T."/>
            <person name="Beckman K.B."/>
            <person name="Gohl D.M."/>
        </authorList>
    </citation>
    <scope>NUCLEOTIDE SEQUENCE</scope>
    <source>
        <strain evidence="2">Duluth1</strain>
        <tissue evidence="2">Whole animal</tissue>
    </source>
</reference>
<sequence>MLGKIALLVLSCAACQAFILGRNQSHWDGLKVTWGINPFSSFQGVPRTKAEATSDGWVKMDTGTACQNGPFLGERFWKDSDLGVILLYDVNGYIAGIQAGIEKNYSPNPNHYPFPPLVSHPMVANGARFFITAYFVPTDKICSTGRTETEFRTQGTGTGLWIQNGTNPLTDSEAIPMTIEAARASRWTEGKCFISMGDHFWYNLHKDMSCDNLYPMFLLYNDNVLNGFGWAFAMNIQSSKRLEHPGQSVYGSFMKEVPTCLSSLGTLTTLHIYLTSSAYGDTC</sequence>
<keyword evidence="3" id="KW-1185">Reference proteome</keyword>